<dbReference type="GO" id="GO:0016787">
    <property type="term" value="F:hydrolase activity"/>
    <property type="evidence" value="ECO:0007669"/>
    <property type="project" value="UniProtKB-KW"/>
</dbReference>
<dbReference type="InterPro" id="IPR010158">
    <property type="entry name" value="Amidase_Cbmase"/>
</dbReference>
<dbReference type="InterPro" id="IPR002933">
    <property type="entry name" value="Peptidase_M20"/>
</dbReference>
<comment type="similarity">
    <text evidence="1">Belongs to the peptidase M20 family.</text>
</comment>
<sequence length="419" mass="45980">MVKNIEKRGELVIQSAPQTIDDLMDWISGFSDAEGPGTTRLLYSPSWIKAQHALKEKFEELGMMVEFDAVGNLFATVAGTEQPNEVIATGSHVDTVARGGRLDGQLGIMAGYLAVKELLEKEGKPKKSLQIISMAEEEGSRFPYAFWGSKNIFGIADPKDVEDISDAQGIRFTDAMRAAGFDFLEGTPKFDRIAAFLELHIEQGNFLENTGKKVGVVNAIVGQKRYTVILKGEANHAGTTLMEYRKDTVECMAWIITQSIDKAKAEGSPLVLTFGRVEPKPNTVNVVPGETLFSIDCRHTDAQTLDRFTLEIEEDMRAIAAKMGIQIEIDKWMDEAPVPMDARIIETIESVCKDSGLSYQVMHSGAGHDSQIFAPRVPTGMIFVPSVGGISHNPAEHTEAEDIQQGVQALAETLKRLAY</sequence>
<dbReference type="Gene3D" id="3.40.630.10">
    <property type="entry name" value="Zn peptidases"/>
    <property type="match status" value="1"/>
</dbReference>
<keyword evidence="4" id="KW-1185">Reference proteome</keyword>
<dbReference type="PANTHER" id="PTHR32494">
    <property type="entry name" value="ALLANTOATE DEIMINASE-RELATED"/>
    <property type="match status" value="1"/>
</dbReference>
<gene>
    <name evidence="3" type="ORF">GCM10007362_28380</name>
</gene>
<organism evidence="3 4">
    <name type="scientific">Saccharibacillus endophyticus</name>
    <dbReference type="NCBI Taxonomy" id="2060666"/>
    <lineage>
        <taxon>Bacteria</taxon>
        <taxon>Bacillati</taxon>
        <taxon>Bacillota</taxon>
        <taxon>Bacilli</taxon>
        <taxon>Bacillales</taxon>
        <taxon>Paenibacillaceae</taxon>
        <taxon>Saccharibacillus</taxon>
    </lineage>
</organism>
<dbReference type="NCBIfam" id="TIGR03176">
    <property type="entry name" value="AllC"/>
    <property type="match status" value="1"/>
</dbReference>
<dbReference type="NCBIfam" id="NF006768">
    <property type="entry name" value="PRK09290.1-1"/>
    <property type="match status" value="1"/>
</dbReference>
<dbReference type="InterPro" id="IPR017591">
    <property type="entry name" value="Allantoate_amidohydrolase"/>
</dbReference>
<dbReference type="Pfam" id="PF01546">
    <property type="entry name" value="Peptidase_M20"/>
    <property type="match status" value="1"/>
</dbReference>
<reference evidence="4" key="1">
    <citation type="journal article" date="2019" name="Int. J. Syst. Evol. Microbiol.">
        <title>The Global Catalogue of Microorganisms (GCM) 10K type strain sequencing project: providing services to taxonomists for standard genome sequencing and annotation.</title>
        <authorList>
            <consortium name="The Broad Institute Genomics Platform"/>
            <consortium name="The Broad Institute Genome Sequencing Center for Infectious Disease"/>
            <person name="Wu L."/>
            <person name="Ma J."/>
        </authorList>
    </citation>
    <scope>NUCLEOTIDE SEQUENCE [LARGE SCALE GENOMIC DNA]</scope>
    <source>
        <strain evidence="4">CCM 8702</strain>
    </source>
</reference>
<accession>A0ABQ1ZVD2</accession>
<dbReference type="NCBIfam" id="NF006771">
    <property type="entry name" value="PRK09290.1-5"/>
    <property type="match status" value="1"/>
</dbReference>
<keyword evidence="2 3" id="KW-0378">Hydrolase</keyword>
<dbReference type="InterPro" id="IPR036264">
    <property type="entry name" value="Bact_exopeptidase_dim_dom"/>
</dbReference>
<comment type="caution">
    <text evidence="3">The sequence shown here is derived from an EMBL/GenBank/DDBJ whole genome shotgun (WGS) entry which is preliminary data.</text>
</comment>
<dbReference type="Gene3D" id="3.30.70.360">
    <property type="match status" value="1"/>
</dbReference>
<dbReference type="PIRSF" id="PIRSF001235">
    <property type="entry name" value="Amidase_carbamoylase"/>
    <property type="match status" value="1"/>
</dbReference>
<dbReference type="Proteomes" id="UP000605427">
    <property type="component" value="Unassembled WGS sequence"/>
</dbReference>
<dbReference type="EMBL" id="BMDD01000003">
    <property type="protein sequence ID" value="GGH80292.1"/>
    <property type="molecule type" value="Genomic_DNA"/>
</dbReference>
<protein>
    <submittedName>
        <fullName evidence="3">Zn-dependent hydrolase</fullName>
    </submittedName>
</protein>
<evidence type="ECO:0000313" key="3">
    <source>
        <dbReference type="EMBL" id="GGH80292.1"/>
    </source>
</evidence>
<dbReference type="CDD" id="cd03884">
    <property type="entry name" value="M20_bAS"/>
    <property type="match status" value="1"/>
</dbReference>
<dbReference type="SUPFAM" id="SSF53187">
    <property type="entry name" value="Zn-dependent exopeptidases"/>
    <property type="match status" value="1"/>
</dbReference>
<dbReference type="SUPFAM" id="SSF55031">
    <property type="entry name" value="Bacterial exopeptidase dimerisation domain"/>
    <property type="match status" value="1"/>
</dbReference>
<evidence type="ECO:0000256" key="2">
    <source>
        <dbReference type="ARBA" id="ARBA00022801"/>
    </source>
</evidence>
<dbReference type="NCBIfam" id="TIGR01879">
    <property type="entry name" value="hydantase"/>
    <property type="match status" value="1"/>
</dbReference>
<dbReference type="PANTHER" id="PTHR32494:SF5">
    <property type="entry name" value="ALLANTOATE AMIDOHYDROLASE"/>
    <property type="match status" value="1"/>
</dbReference>
<evidence type="ECO:0000256" key="1">
    <source>
        <dbReference type="ARBA" id="ARBA00006153"/>
    </source>
</evidence>
<name>A0ABQ1ZVD2_9BACL</name>
<evidence type="ECO:0000313" key="4">
    <source>
        <dbReference type="Proteomes" id="UP000605427"/>
    </source>
</evidence>
<proteinExistence type="inferred from homology"/>